<evidence type="ECO:0000313" key="2">
    <source>
        <dbReference type="Proteomes" id="UP000789702"/>
    </source>
</evidence>
<dbReference type="EMBL" id="CAJVPU010006886">
    <property type="protein sequence ID" value="CAG8565665.1"/>
    <property type="molecule type" value="Genomic_DNA"/>
</dbReference>
<sequence length="90" mass="10197">MTKQKQKQTNNSSDADTKTESRSSNNSKSERPRTVQPKGDSHWEGTCSYCGQFYPHAKPHTLRYSDEPITNANLLLAKQKKIAKQSELTN</sequence>
<organism evidence="1 2">
    <name type="scientific">Dentiscutata heterogama</name>
    <dbReference type="NCBI Taxonomy" id="1316150"/>
    <lineage>
        <taxon>Eukaryota</taxon>
        <taxon>Fungi</taxon>
        <taxon>Fungi incertae sedis</taxon>
        <taxon>Mucoromycota</taxon>
        <taxon>Glomeromycotina</taxon>
        <taxon>Glomeromycetes</taxon>
        <taxon>Diversisporales</taxon>
        <taxon>Gigasporaceae</taxon>
        <taxon>Dentiscutata</taxon>
    </lineage>
</organism>
<reference evidence="1" key="1">
    <citation type="submission" date="2021-06" db="EMBL/GenBank/DDBJ databases">
        <authorList>
            <person name="Kallberg Y."/>
            <person name="Tangrot J."/>
            <person name="Rosling A."/>
        </authorList>
    </citation>
    <scope>NUCLEOTIDE SEQUENCE</scope>
    <source>
        <strain evidence="1">IL203A</strain>
    </source>
</reference>
<accession>A0ACA9M4J8</accession>
<dbReference type="Proteomes" id="UP000789702">
    <property type="component" value="Unassembled WGS sequence"/>
</dbReference>
<evidence type="ECO:0000313" key="1">
    <source>
        <dbReference type="EMBL" id="CAG8565665.1"/>
    </source>
</evidence>
<protein>
    <submittedName>
        <fullName evidence="1">10792_t:CDS:1</fullName>
    </submittedName>
</protein>
<name>A0ACA9M4J8_9GLOM</name>
<proteinExistence type="predicted"/>
<comment type="caution">
    <text evidence="1">The sequence shown here is derived from an EMBL/GenBank/DDBJ whole genome shotgun (WGS) entry which is preliminary data.</text>
</comment>
<gene>
    <name evidence="1" type="ORF">DHETER_LOCUS5838</name>
</gene>
<keyword evidence="2" id="KW-1185">Reference proteome</keyword>
<feature type="non-terminal residue" evidence="1">
    <location>
        <position position="90"/>
    </location>
</feature>